<gene>
    <name evidence="2" type="ORF">BCV19_00605</name>
</gene>
<organism evidence="2 3">
    <name type="scientific">Vibrio splendidus</name>
    <dbReference type="NCBI Taxonomy" id="29497"/>
    <lineage>
        <taxon>Bacteria</taxon>
        <taxon>Pseudomonadati</taxon>
        <taxon>Pseudomonadota</taxon>
        <taxon>Gammaproteobacteria</taxon>
        <taxon>Vibrionales</taxon>
        <taxon>Vibrionaceae</taxon>
        <taxon>Vibrio</taxon>
    </lineage>
</organism>
<feature type="coiled-coil region" evidence="1">
    <location>
        <begin position="92"/>
        <end position="131"/>
    </location>
</feature>
<name>A0A2N7CHB9_VIBSP</name>
<dbReference type="AlphaFoldDB" id="A0A2N7CHB9"/>
<evidence type="ECO:0000313" key="3">
    <source>
        <dbReference type="Proteomes" id="UP000235405"/>
    </source>
</evidence>
<evidence type="ECO:0000313" key="2">
    <source>
        <dbReference type="EMBL" id="PMF25585.1"/>
    </source>
</evidence>
<keyword evidence="1" id="KW-0175">Coiled coil</keyword>
<reference evidence="3" key="1">
    <citation type="submission" date="2016-07" db="EMBL/GenBank/DDBJ databases">
        <title>Nontailed viruses are major unrecognized killers of bacteria in the ocean.</title>
        <authorList>
            <person name="Kauffman K."/>
            <person name="Hussain F."/>
            <person name="Yang J."/>
            <person name="Arevalo P."/>
            <person name="Brown J."/>
            <person name="Cutler M."/>
            <person name="Kelly L."/>
            <person name="Polz M.F."/>
        </authorList>
    </citation>
    <scope>NUCLEOTIDE SEQUENCE [LARGE SCALE GENOMIC DNA]</scope>
    <source>
        <strain evidence="3">10N.286.54.F3</strain>
    </source>
</reference>
<sequence>MKKPSKQWVEFGQLIDIIDIRIGKQQRKIIKLKKERQTVLNQIQTLWSQIEQEQITLKSLNVIHENNALERLFLRREDCKSHIESFFFEVSIKQQKNDVLASELEASEAKKKQLEKRKDALGELRELIRDKEP</sequence>
<dbReference type="EMBL" id="MCSW01000113">
    <property type="protein sequence ID" value="PMF25585.1"/>
    <property type="molecule type" value="Genomic_DNA"/>
</dbReference>
<proteinExistence type="predicted"/>
<evidence type="ECO:0000256" key="1">
    <source>
        <dbReference type="SAM" id="Coils"/>
    </source>
</evidence>
<protein>
    <submittedName>
        <fullName evidence="2">Uncharacterized protein</fullName>
    </submittedName>
</protein>
<dbReference type="Proteomes" id="UP000235405">
    <property type="component" value="Unassembled WGS sequence"/>
</dbReference>
<comment type="caution">
    <text evidence="2">The sequence shown here is derived from an EMBL/GenBank/DDBJ whole genome shotgun (WGS) entry which is preliminary data.</text>
</comment>
<accession>A0A2N7CHB9</accession>
<dbReference type="RefSeq" id="WP_102482101.1">
    <property type="nucleotide sequence ID" value="NZ_MCSW01000113.1"/>
</dbReference>